<dbReference type="Proteomes" id="UP001163321">
    <property type="component" value="Chromosome 8"/>
</dbReference>
<protein>
    <submittedName>
        <fullName evidence="1">Uncharacterized protein</fullName>
    </submittedName>
</protein>
<evidence type="ECO:0000313" key="1">
    <source>
        <dbReference type="EMBL" id="KAI9906843.1"/>
    </source>
</evidence>
<evidence type="ECO:0000313" key="2">
    <source>
        <dbReference type="Proteomes" id="UP001163321"/>
    </source>
</evidence>
<reference evidence="1 2" key="1">
    <citation type="journal article" date="2022" name="bioRxiv">
        <title>The genome of the oomycete Peronosclerospora sorghi, a cosmopolitan pathogen of maize and sorghum, is inflated with dispersed pseudogenes.</title>
        <authorList>
            <person name="Fletcher K."/>
            <person name="Martin F."/>
            <person name="Isakeit T."/>
            <person name="Cavanaugh K."/>
            <person name="Magill C."/>
            <person name="Michelmore R."/>
        </authorList>
    </citation>
    <scope>NUCLEOTIDE SEQUENCE [LARGE SCALE GENOMIC DNA]</scope>
    <source>
        <strain evidence="1">P6</strain>
    </source>
</reference>
<comment type="caution">
    <text evidence="1">The sequence shown here is derived from an EMBL/GenBank/DDBJ whole genome shotgun (WGS) entry which is preliminary data.</text>
</comment>
<proteinExistence type="predicted"/>
<keyword evidence="2" id="KW-1185">Reference proteome</keyword>
<name>A0ACC0VM96_9STRA</name>
<dbReference type="EMBL" id="CM047587">
    <property type="protein sequence ID" value="KAI9906843.1"/>
    <property type="molecule type" value="Genomic_DNA"/>
</dbReference>
<sequence length="1512" mass="165013">MKQAVVASSAIPSEPEPPLDTWIGTDTIEKKKKERRSSDLETNEEKEMEHERKHDEGDNQEKAQVAATEDDAGHSSVQQSSSLNTIKASGTRAVGSFFSRLKVGRKKALSSPKESTAEKVSSSSKNKIQRVKEMDAMDVPKLINTDDKVQTAGLSAEEDTSYVLQEQTKKDKGEDFEEREKVQDSTAEPVAFDDSTMTESTGVDSNHDILTEVTKEAVETGTTTIKNMVLVDKTAVSTLKMLSEDVPITKVTNEPPNGRTSSTQDDQVSLVAPMDLTTEDHHTLNTESIPLEVGLDCAPDIESAGTTHSETKVDSFENTSLELREVSPDVLRSEAKTAESNDISQKDNAFTDETIAVRSSVTKSLVNNLPTNETVQSDAAVVNKAALVKVKVNDFVEVTTSTQIGQSKPNLLGESESLIKTTSSTSQLPVEGAAIAGPEKMSPVKSLANQFESKRKQDLDSLKFRTVREFFPEKRSIDVGAERKKYEAQVQQQQKSNSKTQEEAKSKSKPGLNPEASEEETKSDAISCKSIVEKAAISGERTTDLVDVTTPNDASSRQMVDLDKVAVASDSSGKTSDDAQRAMTPVKSIASRFEGKHEQSLDTLKFRTLRDFFPEKQSARVGSEKQKFEAQTQPDYSLDNLKFRTVRDFFTDEGMRSVRVGAEKAKFEALTRQQEETTKIAEQVNQKNAEFLHTPTSLDGQKSEIALSTDTSAEALLPGLDDPQTLHGSSARNLGAASEVENPITGAVVESIGADMENAVKADESVSKNILASTGIECVREGTSAVLDDQHDAREIESDGTDPIHVDDRKIELSEEAREVTQLEQESDKSVLDLDQCLVKSDHDNCNEHADPDNQAGLCIEQSGKSDDAQDIEVKCDSGLSTQDLGEAIVETPIQQRGGAISDGDIDEKVMVVNAVDSSNSAQVGKNEGVCDEVVECEHAEDRHCDSFNDFAPDAVMECGEQKSMDIQYQDFDTDPRVQVPQCVWSGENGLSSFDPEKAVEAQKILSERMKSNLPPILTTERSIVMEDDNTIETEVTVVVGERSMTDGEDESYLDREALSPTNVSLAHVFSGPTLELEATTSKNPSTKALSAKSVMCASTKPTVLDPTRRVRSAARKAADPEMMDKALPQVKERKSTSKYKDTRSANRSVRSTSTASVQPTHTKQASITAPAPRVKTVSDRAHAPSGLTTHEKQTKNVVGFVEPTPPLEAVASKWASTEVPPLSLMAKRDGEQSVASTVPIRNKKYLNVKSKVLDGIQSGSIHAVPHKTITKEDFIAAERRKSLGLTELQSILNPADRRASLAARTSIDAPPEPFVRSALSRKKLNSTAPRYLNYENSPGYAERARQQYERRKRLEEENAAKSEKRQRELRTFFADKQEKALASYADEVRRGLEAHEFLKLAKENTSADPKTLKAEKLHTRLSHSDKRAPSTSSAGSSTCVRSRTSKKSSVSSVEKVGAAAPLDEHIVGTEDTGYSLLVTEAAVDSLHGMTGTDQLIPVSDEASTVEKNKRS</sequence>
<organism evidence="1 2">
    <name type="scientific">Peronosclerospora sorghi</name>
    <dbReference type="NCBI Taxonomy" id="230839"/>
    <lineage>
        <taxon>Eukaryota</taxon>
        <taxon>Sar</taxon>
        <taxon>Stramenopiles</taxon>
        <taxon>Oomycota</taxon>
        <taxon>Peronosporomycetes</taxon>
        <taxon>Peronosporales</taxon>
        <taxon>Peronosporaceae</taxon>
        <taxon>Peronosclerospora</taxon>
    </lineage>
</organism>
<gene>
    <name evidence="1" type="ORF">PsorP6_002814</name>
</gene>
<accession>A0ACC0VM96</accession>